<dbReference type="PANTHER" id="PTHR42206">
    <property type="entry name" value="METAL-DEPENDENT HYDROLASE-RELATED"/>
    <property type="match status" value="1"/>
</dbReference>
<dbReference type="SUPFAM" id="SSF51556">
    <property type="entry name" value="Metallo-dependent hydrolases"/>
    <property type="match status" value="1"/>
</dbReference>
<name>A0A7J3T9Y9_9ARCH</name>
<dbReference type="InterPro" id="IPR032466">
    <property type="entry name" value="Metal_Hydrolase"/>
</dbReference>
<comment type="caution">
    <text evidence="1">The sequence shown here is derived from an EMBL/GenBank/DDBJ whole genome shotgun (WGS) entry which is preliminary data.</text>
</comment>
<dbReference type="Gene3D" id="3.20.20.140">
    <property type="entry name" value="Metal-dependent hydrolases"/>
    <property type="match status" value="1"/>
</dbReference>
<dbReference type="PIRSF" id="PIRSF004961">
    <property type="entry name" value="UCP004961_TatD"/>
    <property type="match status" value="1"/>
</dbReference>
<evidence type="ECO:0000313" key="1">
    <source>
        <dbReference type="EMBL" id="HHE75757.1"/>
    </source>
</evidence>
<sequence length="270" mass="31164">MILDNHLHLQFRGENVLAVKRFERAGGTHINLTNVPNYSYPFDENYYCKIYEDTFKLAKMVRKETNIEVLLTIGPYPVDLVKLLEQGWKLDDARNFMLQGMELAAKYVAEGRANAIGEIGRPHFYVSNEVWNTSNEILIEGMKMAKEVGAPVILHTESATEETFRELADMAEKSGISKDRVIKHYSPPLIDSRNHGIFPSLIASRKNVREALKQGTRFLLETDFLDEPTRKNAVLPIDSVPKRAKWIMQEYGEEVWWKIMENARKLYDLD</sequence>
<dbReference type="AlphaFoldDB" id="A0A7J3T9Y9"/>
<dbReference type="PANTHER" id="PTHR42206:SF1">
    <property type="entry name" value="METAL-DEPENDENT HYDROLASE"/>
    <property type="match status" value="1"/>
</dbReference>
<gene>
    <name evidence="1" type="ORF">ENL31_01340</name>
</gene>
<organism evidence="1">
    <name type="scientific">Candidatus Aciduliprofundum boonei</name>
    <dbReference type="NCBI Taxonomy" id="379547"/>
    <lineage>
        <taxon>Archaea</taxon>
        <taxon>Methanobacteriati</taxon>
        <taxon>Thermoplasmatota</taxon>
        <taxon>DHVE2 group</taxon>
        <taxon>Candidatus Aciduliprofundum</taxon>
    </lineage>
</organism>
<dbReference type="GO" id="GO:0016788">
    <property type="term" value="F:hydrolase activity, acting on ester bonds"/>
    <property type="evidence" value="ECO:0007669"/>
    <property type="project" value="InterPro"/>
</dbReference>
<dbReference type="Pfam" id="PF01026">
    <property type="entry name" value="TatD_DNase"/>
    <property type="match status" value="1"/>
</dbReference>
<dbReference type="Proteomes" id="UP000886130">
    <property type="component" value="Unassembled WGS sequence"/>
</dbReference>
<keyword evidence="1" id="KW-0378">Hydrolase</keyword>
<proteinExistence type="predicted"/>
<dbReference type="EMBL" id="DRTM01000096">
    <property type="protein sequence ID" value="HHE75757.1"/>
    <property type="molecule type" value="Genomic_DNA"/>
</dbReference>
<dbReference type="InterPro" id="IPR011589">
    <property type="entry name" value="UCP004961"/>
</dbReference>
<dbReference type="InterPro" id="IPR001130">
    <property type="entry name" value="TatD-like"/>
</dbReference>
<accession>A0A7J3T9Y9</accession>
<reference evidence="1" key="1">
    <citation type="journal article" date="2020" name="mSystems">
        <title>Genome- and Community-Level Interaction Insights into Carbon Utilization and Element Cycling Functions of Hydrothermarchaeota in Hydrothermal Sediment.</title>
        <authorList>
            <person name="Zhou Z."/>
            <person name="Liu Y."/>
            <person name="Xu W."/>
            <person name="Pan J."/>
            <person name="Luo Z.H."/>
            <person name="Li M."/>
        </authorList>
    </citation>
    <scope>NUCLEOTIDE SEQUENCE [LARGE SCALE GENOMIC DNA]</scope>
    <source>
        <strain evidence="1">HyVt-85</strain>
    </source>
</reference>
<protein>
    <submittedName>
        <fullName evidence="1">Hydrolase TatD</fullName>
    </submittedName>
</protein>